<sequence length="195" mass="22648">MVFCITRGELWNGWDLEGRLAKILGVLLCSKQQENRCDMKVRRISSSSHEHKAMGKKGVNAFGSLMRSQNTLEEPYLMNVAGLNMYHNMKKWHRDVIKKFKWLNETYALQTRHMPPRLMHYKLSDGKLKRPVILADETYATKIDALRTLRRPVILADETYATKTDTLEAVMHAPVHFQGSLTFVCNRLTLHQTLY</sequence>
<protein>
    <submittedName>
        <fullName evidence="1">Uncharacterized protein</fullName>
    </submittedName>
</protein>
<keyword evidence="2" id="KW-1185">Reference proteome</keyword>
<evidence type="ECO:0000313" key="1">
    <source>
        <dbReference type="EMBL" id="RXI07522.1"/>
    </source>
</evidence>
<dbReference type="AlphaFoldDB" id="A0A498KP88"/>
<organism evidence="1 2">
    <name type="scientific">Malus domestica</name>
    <name type="common">Apple</name>
    <name type="synonym">Pyrus malus</name>
    <dbReference type="NCBI Taxonomy" id="3750"/>
    <lineage>
        <taxon>Eukaryota</taxon>
        <taxon>Viridiplantae</taxon>
        <taxon>Streptophyta</taxon>
        <taxon>Embryophyta</taxon>
        <taxon>Tracheophyta</taxon>
        <taxon>Spermatophyta</taxon>
        <taxon>Magnoliopsida</taxon>
        <taxon>eudicotyledons</taxon>
        <taxon>Gunneridae</taxon>
        <taxon>Pentapetalae</taxon>
        <taxon>rosids</taxon>
        <taxon>fabids</taxon>
        <taxon>Rosales</taxon>
        <taxon>Rosaceae</taxon>
        <taxon>Amygdaloideae</taxon>
        <taxon>Maleae</taxon>
        <taxon>Malus</taxon>
    </lineage>
</organism>
<gene>
    <name evidence="1" type="ORF">DVH24_005295</name>
</gene>
<name>A0A498KP88_MALDO</name>
<accession>A0A498KP88</accession>
<comment type="caution">
    <text evidence="1">The sequence shown here is derived from an EMBL/GenBank/DDBJ whole genome shotgun (WGS) entry which is preliminary data.</text>
</comment>
<dbReference type="EMBL" id="RDQH01000327">
    <property type="protein sequence ID" value="RXI07522.1"/>
    <property type="molecule type" value="Genomic_DNA"/>
</dbReference>
<dbReference type="Proteomes" id="UP000290289">
    <property type="component" value="Chromosome 1"/>
</dbReference>
<evidence type="ECO:0000313" key="2">
    <source>
        <dbReference type="Proteomes" id="UP000290289"/>
    </source>
</evidence>
<proteinExistence type="predicted"/>
<reference evidence="1 2" key="1">
    <citation type="submission" date="2018-10" db="EMBL/GenBank/DDBJ databases">
        <title>A high-quality apple genome assembly.</title>
        <authorList>
            <person name="Hu J."/>
        </authorList>
    </citation>
    <scope>NUCLEOTIDE SEQUENCE [LARGE SCALE GENOMIC DNA]</scope>
    <source>
        <strain evidence="2">cv. HFTH1</strain>
        <tissue evidence="1">Young leaf</tissue>
    </source>
</reference>